<accession>A0A0R1J7C9</accession>
<keyword evidence="5" id="KW-1185">Reference proteome</keyword>
<dbReference type="EMBL" id="AZDG01000008">
    <property type="protein sequence ID" value="KRK64739.1"/>
    <property type="molecule type" value="Genomic_DNA"/>
</dbReference>
<dbReference type="InterPro" id="IPR050624">
    <property type="entry name" value="HTH-type_Tx_Regulator"/>
</dbReference>
<keyword evidence="1 2" id="KW-0238">DNA-binding</keyword>
<dbReference type="Gene3D" id="1.10.357.10">
    <property type="entry name" value="Tetracycline Repressor, domain 2"/>
    <property type="match status" value="1"/>
</dbReference>
<dbReference type="PANTHER" id="PTHR43479">
    <property type="entry name" value="ACREF/ENVCD OPERON REPRESSOR-RELATED"/>
    <property type="match status" value="1"/>
</dbReference>
<dbReference type="RefSeq" id="WP_057765350.1">
    <property type="nucleotide sequence ID" value="NZ_AZDG01000008.1"/>
</dbReference>
<comment type="caution">
    <text evidence="4">The sequence shown here is derived from an EMBL/GenBank/DDBJ whole genome shotgun (WGS) entry which is preliminary data.</text>
</comment>
<dbReference type="InterPro" id="IPR001647">
    <property type="entry name" value="HTH_TetR"/>
</dbReference>
<dbReference type="PATRIC" id="fig|1423811.3.peg.2025"/>
<evidence type="ECO:0000256" key="1">
    <source>
        <dbReference type="ARBA" id="ARBA00023125"/>
    </source>
</evidence>
<evidence type="ECO:0000313" key="5">
    <source>
        <dbReference type="Proteomes" id="UP000050929"/>
    </source>
</evidence>
<reference evidence="4 5" key="1">
    <citation type="journal article" date="2015" name="Genome Announc.">
        <title>Expanding the biotechnology potential of lactobacilli through comparative genomics of 213 strains and associated genera.</title>
        <authorList>
            <person name="Sun Z."/>
            <person name="Harris H.M."/>
            <person name="McCann A."/>
            <person name="Guo C."/>
            <person name="Argimon S."/>
            <person name="Zhang W."/>
            <person name="Yang X."/>
            <person name="Jeffery I.B."/>
            <person name="Cooney J.C."/>
            <person name="Kagawa T.F."/>
            <person name="Liu W."/>
            <person name="Song Y."/>
            <person name="Salvetti E."/>
            <person name="Wrobel A."/>
            <person name="Rasinkangas P."/>
            <person name="Parkhill J."/>
            <person name="Rea M.C."/>
            <person name="O'Sullivan O."/>
            <person name="Ritari J."/>
            <person name="Douillard F.P."/>
            <person name="Paul Ross R."/>
            <person name="Yang R."/>
            <person name="Briner A.E."/>
            <person name="Felis G.E."/>
            <person name="de Vos W.M."/>
            <person name="Barrangou R."/>
            <person name="Klaenhammer T.R."/>
            <person name="Caufield P.W."/>
            <person name="Cui Y."/>
            <person name="Zhang H."/>
            <person name="O'Toole P.W."/>
        </authorList>
    </citation>
    <scope>NUCLEOTIDE SEQUENCE [LARGE SCALE GENOMIC DNA]</scope>
    <source>
        <strain evidence="4 5">DSM 20183</strain>
    </source>
</reference>
<feature type="domain" description="HTH tetR-type" evidence="3">
    <location>
        <begin position="4"/>
        <end position="64"/>
    </location>
</feature>
<dbReference type="OrthoDB" id="9810250at2"/>
<feature type="DNA-binding region" description="H-T-H motif" evidence="2">
    <location>
        <begin position="27"/>
        <end position="46"/>
    </location>
</feature>
<dbReference type="PANTHER" id="PTHR43479:SF7">
    <property type="entry name" value="TETR-FAMILY TRANSCRIPTIONAL REGULATOR"/>
    <property type="match status" value="1"/>
</dbReference>
<organism evidence="4 5">
    <name type="scientific">Companilactobacillus tucceti DSM 20183</name>
    <dbReference type="NCBI Taxonomy" id="1423811"/>
    <lineage>
        <taxon>Bacteria</taxon>
        <taxon>Bacillati</taxon>
        <taxon>Bacillota</taxon>
        <taxon>Bacilli</taxon>
        <taxon>Lactobacillales</taxon>
        <taxon>Lactobacillaceae</taxon>
        <taxon>Companilactobacillus</taxon>
    </lineage>
</organism>
<dbReference type="SUPFAM" id="SSF46689">
    <property type="entry name" value="Homeodomain-like"/>
    <property type="match status" value="1"/>
</dbReference>
<sequence length="203" mass="23545">MQRNTKTEDKIKKAFIQLMKAGFDNLTVRDITDVAKINRSTFYAHYTDKYELLNHYETSVLKSLSETLNNNLNSLMKYQDVKEDIEAYPVIDLIMGYIESESDLIRVLIVIPSFESKIKNILRQVIDKGLYLNKGNDKTVGLIPNDYAYEIIISGLLNTVEYWLSKDKPETKDEIVDIIMKTRYLSPYDLLGVDRQFGNTIRV</sequence>
<gene>
    <name evidence="4" type="ORF">FC72_GL001981</name>
</gene>
<dbReference type="GO" id="GO:0003677">
    <property type="term" value="F:DNA binding"/>
    <property type="evidence" value="ECO:0007669"/>
    <property type="project" value="UniProtKB-UniRule"/>
</dbReference>
<dbReference type="PROSITE" id="PS50977">
    <property type="entry name" value="HTH_TETR_2"/>
    <property type="match status" value="1"/>
</dbReference>
<dbReference type="InterPro" id="IPR039532">
    <property type="entry name" value="TetR_C_Firmicutes"/>
</dbReference>
<evidence type="ECO:0000256" key="2">
    <source>
        <dbReference type="PROSITE-ProRule" id="PRU00335"/>
    </source>
</evidence>
<dbReference type="Proteomes" id="UP000050929">
    <property type="component" value="Unassembled WGS sequence"/>
</dbReference>
<dbReference type="Pfam" id="PF00440">
    <property type="entry name" value="TetR_N"/>
    <property type="match status" value="1"/>
</dbReference>
<dbReference type="Pfam" id="PF14278">
    <property type="entry name" value="TetR_C_8"/>
    <property type="match status" value="1"/>
</dbReference>
<evidence type="ECO:0000259" key="3">
    <source>
        <dbReference type="PROSITE" id="PS50977"/>
    </source>
</evidence>
<dbReference type="AlphaFoldDB" id="A0A0R1J7C9"/>
<dbReference type="InterPro" id="IPR009057">
    <property type="entry name" value="Homeodomain-like_sf"/>
</dbReference>
<protein>
    <submittedName>
        <fullName evidence="4">Transcriptional regulator</fullName>
    </submittedName>
</protein>
<proteinExistence type="predicted"/>
<evidence type="ECO:0000313" key="4">
    <source>
        <dbReference type="EMBL" id="KRK64739.1"/>
    </source>
</evidence>
<name>A0A0R1J7C9_9LACO</name>